<evidence type="ECO:0000313" key="2">
    <source>
        <dbReference type="EMBL" id="RGU18055.1"/>
    </source>
</evidence>
<gene>
    <name evidence="2" type="ORF">DWW89_16990</name>
</gene>
<feature type="transmembrane region" description="Helical" evidence="1">
    <location>
        <begin position="150"/>
        <end position="173"/>
    </location>
</feature>
<feature type="transmembrane region" description="Helical" evidence="1">
    <location>
        <begin position="60"/>
        <end position="81"/>
    </location>
</feature>
<feature type="transmembrane region" description="Helical" evidence="1">
    <location>
        <begin position="121"/>
        <end position="144"/>
    </location>
</feature>
<accession>A0A412RDF6</accession>
<keyword evidence="1" id="KW-0812">Transmembrane</keyword>
<dbReference type="Proteomes" id="UP000283765">
    <property type="component" value="Unassembled WGS sequence"/>
</dbReference>
<feature type="transmembrane region" description="Helical" evidence="1">
    <location>
        <begin position="25"/>
        <end position="48"/>
    </location>
</feature>
<sequence>MGSLSKLYKEDTKKKKKKETEIGTFMGRIIYGCTLSLIAILLLIAFFVPSNINEPRAFTGFVIMIIVLSIFAAYGIGLTLLSKHSIKFKDWFEKDMMKLYNLTPPEDINNTERFVIYRPNFYKGGSIVTVLVFLGFLIMTIVVADNRPDLYLFWVVCLVFSVISAIHTCTYKYTIENRKIRYKWLFGKEKVIAFSEIDKITLEGSPNSECGVIYKKGVKKPFMKIRMIDKNANRFRYLNIK</sequence>
<protein>
    <submittedName>
        <fullName evidence="2">Uncharacterized protein</fullName>
    </submittedName>
</protein>
<evidence type="ECO:0000313" key="3">
    <source>
        <dbReference type="Proteomes" id="UP000283765"/>
    </source>
</evidence>
<reference evidence="2 3" key="1">
    <citation type="submission" date="2018-08" db="EMBL/GenBank/DDBJ databases">
        <title>A genome reference for cultivated species of the human gut microbiota.</title>
        <authorList>
            <person name="Zou Y."/>
            <person name="Xue W."/>
            <person name="Luo G."/>
        </authorList>
    </citation>
    <scope>NUCLEOTIDE SEQUENCE [LARGE SCALE GENOMIC DNA]</scope>
    <source>
        <strain evidence="2 3">AF17-27</strain>
    </source>
</reference>
<proteinExistence type="predicted"/>
<comment type="caution">
    <text evidence="2">The sequence shown here is derived from an EMBL/GenBank/DDBJ whole genome shotgun (WGS) entry which is preliminary data.</text>
</comment>
<name>A0A412RDF6_9FIRM</name>
<dbReference type="EMBL" id="QRXR01000060">
    <property type="protein sequence ID" value="RGU18055.1"/>
    <property type="molecule type" value="Genomic_DNA"/>
</dbReference>
<evidence type="ECO:0000256" key="1">
    <source>
        <dbReference type="SAM" id="Phobius"/>
    </source>
</evidence>
<keyword evidence="1" id="KW-1133">Transmembrane helix</keyword>
<dbReference type="AlphaFoldDB" id="A0A412RDF6"/>
<keyword evidence="1" id="KW-0472">Membrane</keyword>
<organism evidence="2 3">
    <name type="scientific">Agathobacter rectalis</name>
    <dbReference type="NCBI Taxonomy" id="39491"/>
    <lineage>
        <taxon>Bacteria</taxon>
        <taxon>Bacillati</taxon>
        <taxon>Bacillota</taxon>
        <taxon>Clostridia</taxon>
        <taxon>Lachnospirales</taxon>
        <taxon>Lachnospiraceae</taxon>
        <taxon>Agathobacter</taxon>
    </lineage>
</organism>